<organism evidence="2 3">
    <name type="scientific">Saccharomonospora xinjiangensis XJ-54</name>
    <dbReference type="NCBI Taxonomy" id="882086"/>
    <lineage>
        <taxon>Bacteria</taxon>
        <taxon>Bacillati</taxon>
        <taxon>Actinomycetota</taxon>
        <taxon>Actinomycetes</taxon>
        <taxon>Pseudonocardiales</taxon>
        <taxon>Pseudonocardiaceae</taxon>
        <taxon>Saccharomonospora</taxon>
    </lineage>
</organism>
<keyword evidence="3" id="KW-1185">Reference proteome</keyword>
<proteinExistence type="predicted"/>
<evidence type="ECO:0000256" key="1">
    <source>
        <dbReference type="SAM" id="MobiDB-lite"/>
    </source>
</evidence>
<evidence type="ECO:0000313" key="2">
    <source>
        <dbReference type="EMBL" id="EID53921.1"/>
    </source>
</evidence>
<dbReference type="STRING" id="882086.SacxiDRAFT_1678"/>
<feature type="region of interest" description="Disordered" evidence="1">
    <location>
        <begin position="1"/>
        <end position="27"/>
    </location>
</feature>
<protein>
    <submittedName>
        <fullName evidence="2">Uncharacterized protein</fullName>
    </submittedName>
</protein>
<dbReference type="Proteomes" id="UP000004691">
    <property type="component" value="Unassembled WGS sequence"/>
</dbReference>
<dbReference type="AlphaFoldDB" id="I0V1B8"/>
<dbReference type="EMBL" id="JH636049">
    <property type="protein sequence ID" value="EID53921.1"/>
    <property type="molecule type" value="Genomic_DNA"/>
</dbReference>
<sequence length="240" mass="26674">MLGRMRRKSSEPPLAQAHGSAAGPPRWPVEAWERGDLLADGPEYVASCLAPAFHEEPETRTIRDGHALNRIVAVAKTDGSRSPAMANVVNELLAEPRYAALDSLYSWLAGVYTGTDRQLEVIEQGLRTCLRKYCLLDLAGTAMLQRERGAEALYYWAHSVVNAESIGEGRDATAYDFLIVVAHEARQRDAAKRFRARADQADSPQTILDEEYTDLVKKAFRKPTKAMKTVLQELAHRIPS</sequence>
<dbReference type="HOGENOM" id="CLU_1128408_0_0_11"/>
<name>I0V1B8_9PSEU</name>
<evidence type="ECO:0000313" key="3">
    <source>
        <dbReference type="Proteomes" id="UP000004691"/>
    </source>
</evidence>
<accession>I0V1B8</accession>
<reference evidence="2 3" key="1">
    <citation type="submission" date="2012-01" db="EMBL/GenBank/DDBJ databases">
        <title>Improved High-Quality Draft sequence of Saccharomonospora xinjiangensis XJ-54.</title>
        <authorList>
            <consortium name="US DOE Joint Genome Institute"/>
            <person name="Lucas S."/>
            <person name="Han J."/>
            <person name="Lapidus A."/>
            <person name="Cheng J.-F."/>
            <person name="Goodwin L."/>
            <person name="Pitluck S."/>
            <person name="Peters L."/>
            <person name="Mikhailova N."/>
            <person name="Teshima H."/>
            <person name="Detter J.C."/>
            <person name="Han C."/>
            <person name="Tapia R."/>
            <person name="Land M."/>
            <person name="Hauser L."/>
            <person name="Kyrpides N."/>
            <person name="Ivanova N."/>
            <person name="Pagani I."/>
            <person name="Brambilla E.-M."/>
            <person name="Klenk H.-P."/>
            <person name="Woyke T."/>
        </authorList>
    </citation>
    <scope>NUCLEOTIDE SEQUENCE [LARGE SCALE GENOMIC DNA]</scope>
    <source>
        <strain evidence="2 3">XJ-54</strain>
    </source>
</reference>
<gene>
    <name evidence="2" type="ORF">SacxiDRAFT_1678</name>
</gene>